<gene>
    <name evidence="18" type="ORF">WJX75_006110</name>
</gene>
<keyword evidence="14 15" id="KW-0539">Nucleus</keyword>
<organism evidence="18 19">
    <name type="scientific">Coccomyxa subellipsoidea</name>
    <dbReference type="NCBI Taxonomy" id="248742"/>
    <lineage>
        <taxon>Eukaryota</taxon>
        <taxon>Viridiplantae</taxon>
        <taxon>Chlorophyta</taxon>
        <taxon>core chlorophytes</taxon>
        <taxon>Trebouxiophyceae</taxon>
        <taxon>Trebouxiophyceae incertae sedis</taxon>
        <taxon>Coccomyxaceae</taxon>
        <taxon>Coccomyxa</taxon>
    </lineage>
</organism>
<dbReference type="Gene3D" id="1.10.287.690">
    <property type="entry name" value="Helix hairpin bin"/>
    <property type="match status" value="1"/>
</dbReference>
<dbReference type="SUPFAM" id="SSF56672">
    <property type="entry name" value="DNA/RNA polymerases"/>
    <property type="match status" value="1"/>
</dbReference>
<evidence type="ECO:0000256" key="15">
    <source>
        <dbReference type="RuleBase" id="RU365029"/>
    </source>
</evidence>
<keyword evidence="10 15" id="KW-0239">DNA-directed DNA polymerase</keyword>
<dbReference type="InterPro" id="IPR013697">
    <property type="entry name" value="DNA_pol_e_suA_C"/>
</dbReference>
<evidence type="ECO:0000256" key="9">
    <source>
        <dbReference type="ARBA" id="ARBA00022833"/>
    </source>
</evidence>
<dbReference type="Pfam" id="PF08490">
    <property type="entry name" value="DUF1744"/>
    <property type="match status" value="1"/>
</dbReference>
<evidence type="ECO:0000256" key="3">
    <source>
        <dbReference type="ARBA" id="ARBA00022485"/>
    </source>
</evidence>
<feature type="compositionally biased region" description="Basic and acidic residues" evidence="16">
    <location>
        <begin position="1266"/>
        <end position="1275"/>
    </location>
</feature>
<comment type="catalytic activity">
    <reaction evidence="15">
        <text>DNA(n) + a 2'-deoxyribonucleoside 5'-triphosphate = DNA(n+1) + diphosphate</text>
        <dbReference type="Rhea" id="RHEA:22508"/>
        <dbReference type="Rhea" id="RHEA-COMP:17339"/>
        <dbReference type="Rhea" id="RHEA-COMP:17340"/>
        <dbReference type="ChEBI" id="CHEBI:33019"/>
        <dbReference type="ChEBI" id="CHEBI:61560"/>
        <dbReference type="ChEBI" id="CHEBI:173112"/>
        <dbReference type="EC" id="2.7.7.7"/>
    </reaction>
</comment>
<dbReference type="Gene3D" id="3.90.1600.10">
    <property type="entry name" value="Palm domain of DNA polymerase"/>
    <property type="match status" value="1"/>
</dbReference>
<evidence type="ECO:0000256" key="16">
    <source>
        <dbReference type="SAM" id="MobiDB-lite"/>
    </source>
</evidence>
<comment type="similarity">
    <text evidence="2 15">Belongs to the DNA polymerase type-B family.</text>
</comment>
<comment type="caution">
    <text evidence="18">The sequence shown here is derived from an EMBL/GenBank/DDBJ whole genome shotgun (WGS) entry which is preliminary data.</text>
</comment>
<comment type="function">
    <text evidence="15">DNA polymerase II participates in chromosomal DNA replication.</text>
</comment>
<feature type="region of interest" description="Disordered" evidence="16">
    <location>
        <begin position="1524"/>
        <end position="1543"/>
    </location>
</feature>
<dbReference type="InterPro" id="IPR006133">
    <property type="entry name" value="DNA-dir_DNA_pol_B_exonuc"/>
</dbReference>
<comment type="subcellular location">
    <subcellularLocation>
        <location evidence="1 15">Nucleus</location>
    </subcellularLocation>
</comment>
<dbReference type="Pfam" id="PF22912">
    <property type="entry name" value="zf-DPOE"/>
    <property type="match status" value="1"/>
</dbReference>
<protein>
    <recommendedName>
        <fullName evidence="15">DNA polymerase epsilon catalytic subunit</fullName>
        <ecNumber evidence="15">2.7.7.7</ecNumber>
    </recommendedName>
</protein>
<feature type="region of interest" description="Disordered" evidence="16">
    <location>
        <begin position="1"/>
        <end position="21"/>
    </location>
</feature>
<dbReference type="InterPro" id="IPR043502">
    <property type="entry name" value="DNA/RNA_pol_sf"/>
</dbReference>
<proteinExistence type="inferred from homology"/>
<keyword evidence="11 15" id="KW-0408">Iron</keyword>
<keyword evidence="3 15" id="KW-0004">4Fe-4S</keyword>
<dbReference type="PANTHER" id="PTHR10670">
    <property type="entry name" value="DNA POLYMERASE EPSILON CATALYTIC SUBUNIT A"/>
    <property type="match status" value="1"/>
</dbReference>
<evidence type="ECO:0000256" key="5">
    <source>
        <dbReference type="ARBA" id="ARBA00022695"/>
    </source>
</evidence>
<keyword evidence="7 15" id="KW-0479">Metal-binding</keyword>
<evidence type="ECO:0000256" key="7">
    <source>
        <dbReference type="ARBA" id="ARBA00022723"/>
    </source>
</evidence>
<dbReference type="SMART" id="SM00486">
    <property type="entry name" value="POLBc"/>
    <property type="match status" value="1"/>
</dbReference>
<keyword evidence="8 15" id="KW-0863">Zinc-finger</keyword>
<keyword evidence="5 15" id="KW-0548">Nucleotidyltransferase</keyword>
<dbReference type="SMART" id="SM01159">
    <property type="entry name" value="DUF1744"/>
    <property type="match status" value="1"/>
</dbReference>
<name>A0ABR2Z4W5_9CHLO</name>
<evidence type="ECO:0000256" key="12">
    <source>
        <dbReference type="ARBA" id="ARBA00023014"/>
    </source>
</evidence>
<dbReference type="Gene3D" id="1.10.132.60">
    <property type="entry name" value="DNA polymerase family B, C-terminal domain"/>
    <property type="match status" value="1"/>
</dbReference>
<comment type="cofactor">
    <cofactor evidence="15">
        <name>[4Fe-4S] cluster</name>
        <dbReference type="ChEBI" id="CHEBI:49883"/>
    </cofactor>
</comment>
<evidence type="ECO:0000259" key="17">
    <source>
        <dbReference type="SMART" id="SM01159"/>
    </source>
</evidence>
<dbReference type="InterPro" id="IPR055191">
    <property type="entry name" value="POL2_thumb"/>
</dbReference>
<dbReference type="EMBL" id="JALJOT010000001">
    <property type="protein sequence ID" value="KAK9918700.1"/>
    <property type="molecule type" value="Genomic_DNA"/>
</dbReference>
<feature type="compositionally biased region" description="Basic and acidic residues" evidence="16">
    <location>
        <begin position="1202"/>
        <end position="1216"/>
    </location>
</feature>
<evidence type="ECO:0000256" key="4">
    <source>
        <dbReference type="ARBA" id="ARBA00022679"/>
    </source>
</evidence>
<keyword evidence="19" id="KW-1185">Reference proteome</keyword>
<dbReference type="InterPro" id="IPR006172">
    <property type="entry name" value="DNA-dir_DNA_pol_B"/>
</dbReference>
<dbReference type="InterPro" id="IPR029703">
    <property type="entry name" value="POL2"/>
</dbReference>
<feature type="compositionally biased region" description="Low complexity" evidence="16">
    <location>
        <begin position="1526"/>
        <end position="1537"/>
    </location>
</feature>
<dbReference type="CDD" id="cd05779">
    <property type="entry name" value="DNA_polB_epsilon_exo"/>
    <property type="match status" value="1"/>
</dbReference>
<keyword evidence="12 15" id="KW-0411">Iron-sulfur</keyword>
<dbReference type="SUPFAM" id="SSF53098">
    <property type="entry name" value="Ribonuclease H-like"/>
    <property type="match status" value="1"/>
</dbReference>
<reference evidence="18 19" key="1">
    <citation type="journal article" date="2024" name="Nat. Commun.">
        <title>Phylogenomics reveals the evolutionary origins of lichenization in chlorophyte algae.</title>
        <authorList>
            <person name="Puginier C."/>
            <person name="Libourel C."/>
            <person name="Otte J."/>
            <person name="Skaloud P."/>
            <person name="Haon M."/>
            <person name="Grisel S."/>
            <person name="Petersen M."/>
            <person name="Berrin J.G."/>
            <person name="Delaux P.M."/>
            <person name="Dal Grande F."/>
            <person name="Keller J."/>
        </authorList>
    </citation>
    <scope>NUCLEOTIDE SEQUENCE [LARGE SCALE GENOMIC DNA]</scope>
    <source>
        <strain evidence="18 19">SAG 216-7</strain>
    </source>
</reference>
<feature type="region of interest" description="Disordered" evidence="16">
    <location>
        <begin position="1257"/>
        <end position="1286"/>
    </location>
</feature>
<sequence>MQGGSSSSAPAFEASKPQNEDDHELEELLGFPLIKEGTRLGWLMNLNATTLEEKESGNTVAAVNCYFMSQDGSMFKAQVPFSPYFYLQIKGDMEAEVDAYLRRKYTTAIRDVETVFREDLDLKNHLSGLKRKLLMVSFWTVQQLMDVKRDLMPALRRNRSKAATTDAYSAFAQDAQKSAANRLQDALDALVDMREYDVPYHMRFQIDTDVRCGLWYDVRAKGGKVSLEPRPDLLQRAEPRICAFDIETTKLPLQFPNAEYDQVFMISYMIDKQGYLVINREVVGGDIENFEYTPKPEFEGPFVVWNEANEEATLRRWFDHMREVKPAVYVTYNGDFFDWPFIETRAAKLGMDMQQEIGFKMNSKTHECLSRFAVHMDCMHWVNRDSYLPQGSRGLKAVTRAKLGYNPIEVDPEDMLRFAAEQPQTMASYSVSDAVATFYLYMTYIHPFIFSLSTIIPMPPDEVLRKGSGTLCEMLLMVQAFQANVVAPNKHTQMQEPMFRGHLLESETYIGGKVEALESGVFRSDLPTRFKLDSAAYQELIDSLDDDLRYAIEVEGKLAMADVENYEEVRDAIQAALEGLRDTPNREECPLIYHLDVAAMYPNIILTNRLQPSAIVTDEDCAACDFNRPGKTCLRKMTWEWRGETFAATSAEYFSIKNQLESERFAPETEGGPPRYYGQLPHEERAKLLKERLKKYCQRVYKRVLDKPVTEAREAGVCMRENDFYVGTVLSFRDRRYEYKGLNKTWKGKLDNAKAEGNPIRIQEAADMVVLYDSLQLAHKCILNSFYGYVMRRGARWYSMEMAGVVTYTGARIIQRAAELVRKIGTRLELDTDGIWCALPGSFPENFKFKSRKGKDLRISYPCVVLNVMVAQHNTNDQYQTLLDGPSKSYETSSRMSIEFEAMILPASKEEGKLIKKRYAVFNPDGTLAELKGFELKRRGELKLIKVFQSEVFEHFLAGDTLEECYAAVAAVADRWLDLLDTQGTDVTDEELLEYISESSTMSKAMDEYEGRKSCAITTAKRLAQFLGDERIKDKGLNCNYVIAKRPENQPTSERAIPVAIFSTEPSVARSFLRRWCGHLSSGRGADEVPDVRAIVDWDYYRERLGSAIQKIITIPAAMQRVPNPVPRVKHPDWLHKKVREKEDRHQQRKMDGFLRPRAAMDAATSPSPAQAPDVDMEDMGVARPVAGPSGQRVAKATTVQRRQDADRENWGDARNRPAGTSGAAEDEEEEDLGPCPNRKEDPVGWLRHQKRRWRTVAAARKKRRLETAQERDRGQGSNPQPASRGADVGAFFRAQAEEATHTHWQIVHIAPTSTPGVFKAWVLVGARLYAVPLRVPRTFYVNSTRAPEEADSPAQTLGGMRVQRTLPFGRDAFHLYQVTMAEQEFRRREAEVTFALSQPHVRDVWEERLPLALDAALSIGCVAFVAPAVRSRPLSDGFDVTDLQSKTTTECSYLEAQAPDGAGLLRHIALYASQDTARGRAVYGLHLPPTKRCLLVVVNPAAGAGSREVSVPAVERHWREAHVSGPAAPDDGAGPASQPIEPPEVEIEITYVRTMAEAARAMQNALLQLRERHRGPLLVVAEAPGGTARLTRDMPLLAEFPTCQVPAHSADGAYPSLSWQPKATRTAVMRLAAAAPWFQDRIELARYAHLPLGNLGGDWMLDVADAHLARCLRDAGHLLWISDPGLPDVAARADDDALDDTLLSEPAPLEVVAPGAHRCVCVQLKLYHLAVAAVEKCEALAELEGAASVGPVSGAGPAFKVLKQLVHNWLADTMQTGNRFSDALLTNLWRWLCSPAAALACAGLQRTVTGLMRKTLAQLVADLKRLGARVVAADAHSVILATGKSNLTAAVGYVDYLLDAVGKRDLFSLLRLEPERFWHSLLFRDRYNYLGILAHIPPQLQESLTQHPGALTQGGAAELHVPEPDEDALEAPAFDHIWTIKDYLPPKVHEAFLTTLTEFVLLPWREAMRSSLEGASQGGSQAAADARGAAHAQEVWLKANMAPHFSRKLLGVVKRIERNMGPHDGDASHQFPRLAGSFLSEEELGTPALAFVRAVCDALRLDACVEEEVLVLRRNLLLLTHTLEFAPAAQFREPCRSFVLRNVICSYCNDCTDLDLCRDPMLQEHQWSCRNCGCAYELPAIEAQLLRAVRLRARAYQLQDLRCLKCRQVLRGHLRRNCDQCGGALANTEPAAAFAEALTVFRNVATYHGFQLLQDATEWLLQMPSVAR</sequence>
<dbReference type="Gene3D" id="3.30.420.10">
    <property type="entry name" value="Ribonuclease H-like superfamily/Ribonuclease H"/>
    <property type="match status" value="1"/>
</dbReference>
<dbReference type="PANTHER" id="PTHR10670:SF0">
    <property type="entry name" value="DNA POLYMERASE EPSILON CATALYTIC SUBUNIT A"/>
    <property type="match status" value="1"/>
</dbReference>
<dbReference type="InterPro" id="IPR012337">
    <property type="entry name" value="RNaseH-like_sf"/>
</dbReference>
<dbReference type="InterPro" id="IPR023211">
    <property type="entry name" value="DNA_pol_palm_dom_sf"/>
</dbReference>
<dbReference type="InterPro" id="IPR054475">
    <property type="entry name" value="Znf-DPOE"/>
</dbReference>
<feature type="domain" description="DNA polymerase epsilon catalytic subunit A C-terminal" evidence="17">
    <location>
        <begin position="1525"/>
        <end position="1893"/>
    </location>
</feature>
<dbReference type="InterPro" id="IPR042087">
    <property type="entry name" value="DNA_pol_B_thumb"/>
</dbReference>
<dbReference type="Pfam" id="PF23250">
    <property type="entry name" value="zf_DPOE_2"/>
    <property type="match status" value="1"/>
</dbReference>
<evidence type="ECO:0000256" key="13">
    <source>
        <dbReference type="ARBA" id="ARBA00023125"/>
    </source>
</evidence>
<accession>A0ABR2Z4W5</accession>
<keyword evidence="6 15" id="KW-0235">DNA replication</keyword>
<dbReference type="InterPro" id="IPR036397">
    <property type="entry name" value="RNaseH_sf"/>
</dbReference>
<evidence type="ECO:0000256" key="11">
    <source>
        <dbReference type="ARBA" id="ARBA00023004"/>
    </source>
</evidence>
<evidence type="ECO:0000313" key="18">
    <source>
        <dbReference type="EMBL" id="KAK9918700.1"/>
    </source>
</evidence>
<evidence type="ECO:0000313" key="19">
    <source>
        <dbReference type="Proteomes" id="UP001491310"/>
    </source>
</evidence>
<dbReference type="Pfam" id="PF03104">
    <property type="entry name" value="DNA_pol_B_exo1"/>
    <property type="match status" value="1"/>
</dbReference>
<evidence type="ECO:0000256" key="2">
    <source>
        <dbReference type="ARBA" id="ARBA00005755"/>
    </source>
</evidence>
<feature type="region of interest" description="Disordered" evidence="16">
    <location>
        <begin position="1181"/>
        <end position="1244"/>
    </location>
</feature>
<evidence type="ECO:0000256" key="10">
    <source>
        <dbReference type="ARBA" id="ARBA00022932"/>
    </source>
</evidence>
<dbReference type="Proteomes" id="UP001491310">
    <property type="component" value="Unassembled WGS sequence"/>
</dbReference>
<keyword evidence="9 15" id="KW-0862">Zinc</keyword>
<evidence type="ECO:0000256" key="8">
    <source>
        <dbReference type="ARBA" id="ARBA00022771"/>
    </source>
</evidence>
<dbReference type="Gene3D" id="3.30.342.10">
    <property type="entry name" value="DNA Polymerase, chain B, domain 1"/>
    <property type="match status" value="1"/>
</dbReference>
<evidence type="ECO:0000256" key="6">
    <source>
        <dbReference type="ARBA" id="ARBA00022705"/>
    </source>
</evidence>
<keyword evidence="13 15" id="KW-0238">DNA-binding</keyword>
<evidence type="ECO:0000256" key="1">
    <source>
        <dbReference type="ARBA" id="ARBA00004123"/>
    </source>
</evidence>
<dbReference type="EC" id="2.7.7.7" evidence="15"/>
<dbReference type="Pfam" id="PF22634">
    <property type="entry name" value="POL2_thumb"/>
    <property type="match status" value="1"/>
</dbReference>
<dbReference type="CDD" id="cd05535">
    <property type="entry name" value="POLBc_epsilon"/>
    <property type="match status" value="1"/>
</dbReference>
<evidence type="ECO:0000256" key="14">
    <source>
        <dbReference type="ARBA" id="ARBA00023242"/>
    </source>
</evidence>
<keyword evidence="4 15" id="KW-0808">Transferase</keyword>